<sequence length="55" mass="6059">MVLEGFTVEVRSPAGALRRIQSRGGSRLNTDEERVSGNRDWSRHSEISKNGGCAQ</sequence>
<dbReference type="AlphaFoldDB" id="G3IPT9"/>
<reference evidence="3" key="1">
    <citation type="journal article" date="2011" name="Nat. Biotechnol.">
        <title>The genomic sequence of the Chinese hamster ovary (CHO)-K1 cell line.</title>
        <authorList>
            <person name="Xu X."/>
            <person name="Nagarajan H."/>
            <person name="Lewis N.E."/>
            <person name="Pan S."/>
            <person name="Cai Z."/>
            <person name="Liu X."/>
            <person name="Chen W."/>
            <person name="Xie M."/>
            <person name="Wang W."/>
            <person name="Hammond S."/>
            <person name="Andersen M.R."/>
            <person name="Neff N."/>
            <person name="Passarelli B."/>
            <person name="Koh W."/>
            <person name="Fan H.C."/>
            <person name="Wang J."/>
            <person name="Gui Y."/>
            <person name="Lee K.H."/>
            <person name="Betenbaugh M.J."/>
            <person name="Quake S.R."/>
            <person name="Famili I."/>
            <person name="Palsson B.O."/>
            <person name="Wang J."/>
        </authorList>
    </citation>
    <scope>NUCLEOTIDE SEQUENCE [LARGE SCALE GENOMIC DNA]</scope>
    <source>
        <strain evidence="3">CHO K1 cell line</strain>
    </source>
</reference>
<name>G3IPT9_CRIGR</name>
<gene>
    <name evidence="2" type="ORF">I79_026017</name>
</gene>
<evidence type="ECO:0000313" key="2">
    <source>
        <dbReference type="EMBL" id="EGV91330.1"/>
    </source>
</evidence>
<dbReference type="EMBL" id="JH015376">
    <property type="protein sequence ID" value="EGV91330.1"/>
    <property type="molecule type" value="Genomic_DNA"/>
</dbReference>
<feature type="region of interest" description="Disordered" evidence="1">
    <location>
        <begin position="21"/>
        <end position="55"/>
    </location>
</feature>
<accession>G3IPT9</accession>
<evidence type="ECO:0000313" key="3">
    <source>
        <dbReference type="Proteomes" id="UP000001075"/>
    </source>
</evidence>
<proteinExistence type="predicted"/>
<feature type="compositionally biased region" description="Basic and acidic residues" evidence="1">
    <location>
        <begin position="29"/>
        <end position="47"/>
    </location>
</feature>
<organism evidence="2 3">
    <name type="scientific">Cricetulus griseus</name>
    <name type="common">Chinese hamster</name>
    <name type="synonym">Cricetulus barabensis griseus</name>
    <dbReference type="NCBI Taxonomy" id="10029"/>
    <lineage>
        <taxon>Eukaryota</taxon>
        <taxon>Metazoa</taxon>
        <taxon>Chordata</taxon>
        <taxon>Craniata</taxon>
        <taxon>Vertebrata</taxon>
        <taxon>Euteleostomi</taxon>
        <taxon>Mammalia</taxon>
        <taxon>Eutheria</taxon>
        <taxon>Euarchontoglires</taxon>
        <taxon>Glires</taxon>
        <taxon>Rodentia</taxon>
        <taxon>Myomorpha</taxon>
        <taxon>Muroidea</taxon>
        <taxon>Cricetidae</taxon>
        <taxon>Cricetinae</taxon>
        <taxon>Cricetulus</taxon>
    </lineage>
</organism>
<dbReference type="Proteomes" id="UP000001075">
    <property type="component" value="Unassembled WGS sequence"/>
</dbReference>
<protein>
    <submittedName>
        <fullName evidence="2">Uncharacterized protein</fullName>
    </submittedName>
</protein>
<dbReference type="InParanoid" id="G3IPT9"/>
<evidence type="ECO:0000256" key="1">
    <source>
        <dbReference type="SAM" id="MobiDB-lite"/>
    </source>
</evidence>